<dbReference type="eggNOG" id="ENOG502S3II">
    <property type="taxonomic scope" value="Eukaryota"/>
</dbReference>
<keyword evidence="2" id="KW-0812">Transmembrane</keyword>
<dbReference type="InParanoid" id="E9E4J3"/>
<evidence type="ECO:0000256" key="5">
    <source>
        <dbReference type="SAM" id="MobiDB-lite"/>
    </source>
</evidence>
<evidence type="ECO:0000313" key="7">
    <source>
        <dbReference type="Proteomes" id="UP000002499"/>
    </source>
</evidence>
<keyword evidence="3" id="KW-1133">Transmembrane helix</keyword>
<dbReference type="AlphaFoldDB" id="E9E4J3"/>
<name>E9E4J3_METAQ</name>
<evidence type="ECO:0000313" key="6">
    <source>
        <dbReference type="EMBL" id="EFY89204.1"/>
    </source>
</evidence>
<evidence type="ECO:0000256" key="2">
    <source>
        <dbReference type="ARBA" id="ARBA00022692"/>
    </source>
</evidence>
<dbReference type="HOGENOM" id="CLU_052684_0_1_1"/>
<dbReference type="EMBL" id="GL698502">
    <property type="protein sequence ID" value="EFY89204.1"/>
    <property type="molecule type" value="Genomic_DNA"/>
</dbReference>
<dbReference type="InterPro" id="IPR029208">
    <property type="entry name" value="COX14"/>
</dbReference>
<feature type="compositionally biased region" description="Polar residues" evidence="5">
    <location>
        <begin position="15"/>
        <end position="26"/>
    </location>
</feature>
<proteinExistence type="predicted"/>
<accession>E9E4J3</accession>
<organism evidence="7">
    <name type="scientific">Metarhizium acridum (strain CQMa 102)</name>
    <dbReference type="NCBI Taxonomy" id="655827"/>
    <lineage>
        <taxon>Eukaryota</taxon>
        <taxon>Fungi</taxon>
        <taxon>Dikarya</taxon>
        <taxon>Ascomycota</taxon>
        <taxon>Pezizomycotina</taxon>
        <taxon>Sordariomycetes</taxon>
        <taxon>Hypocreomycetidae</taxon>
        <taxon>Hypocreales</taxon>
        <taxon>Clavicipitaceae</taxon>
        <taxon>Metarhizium</taxon>
    </lineage>
</organism>
<evidence type="ECO:0000256" key="4">
    <source>
        <dbReference type="ARBA" id="ARBA00023136"/>
    </source>
</evidence>
<evidence type="ECO:0000256" key="1">
    <source>
        <dbReference type="ARBA" id="ARBA00004167"/>
    </source>
</evidence>
<dbReference type="OrthoDB" id="4205486at2759"/>
<comment type="subcellular location">
    <subcellularLocation>
        <location evidence="1">Membrane</location>
        <topology evidence="1">Single-pass membrane protein</topology>
    </subcellularLocation>
</comment>
<reference evidence="6 7" key="1">
    <citation type="journal article" date="2011" name="PLoS Genet.">
        <title>Genome sequencing and comparative transcriptomics of the model entomopathogenic fungi Metarhizium anisopliae and M. acridum.</title>
        <authorList>
            <person name="Gao Q."/>
            <person name="Jin K."/>
            <person name="Ying S.H."/>
            <person name="Zhang Y."/>
            <person name="Xiao G."/>
            <person name="Shang Y."/>
            <person name="Duan Z."/>
            <person name="Hu X."/>
            <person name="Xie X.Q."/>
            <person name="Zhou G."/>
            <person name="Peng G."/>
            <person name="Luo Z."/>
            <person name="Huang W."/>
            <person name="Wang B."/>
            <person name="Fang W."/>
            <person name="Wang S."/>
            <person name="Zhong Y."/>
            <person name="Ma L.J."/>
            <person name="St Leger R.J."/>
            <person name="Zhao G.P."/>
            <person name="Pei Y."/>
            <person name="Feng M.G."/>
            <person name="Xia Y."/>
            <person name="Wang C."/>
        </authorList>
    </citation>
    <scope>NUCLEOTIDE SEQUENCE [LARGE SCALE GENOMIC DNA]</scope>
    <source>
        <strain evidence="6 7">CQMa 102</strain>
    </source>
</reference>
<gene>
    <name evidence="6" type="ORF">MAC_04791</name>
</gene>
<feature type="region of interest" description="Disordered" evidence="5">
    <location>
        <begin position="280"/>
        <end position="305"/>
    </location>
</feature>
<protein>
    <submittedName>
        <fullName evidence="6">Uncharacterized protein</fullName>
    </submittedName>
</protein>
<keyword evidence="4" id="KW-0472">Membrane</keyword>
<sequence length="305" mass="32907">MASRMGPRSVKDATRFTSTIPHATSKTAGAAGGRAAATTPKPSPRVPGETPEQRVRRLRQAHIAAQKAQISRTDRVIDASRRFLDVAHRWTVGGIVVFTGMMPPAPCGASHLHLAKPFFFTAVAGVVSVYSVWDMLQYNRARRAEWVEAQKKLEADSLAAARIAYLKGTATDEQILLVEEANREAKETGVKLPPLLAPAEHRTHFEEHVKPKFSGDAVDEKKEGKGVFGLFSGLFGGSTAAEETSSNATAPLAADGGVVQSIETKAKGAWEIEKQNQLKGGSLDQLGLETDSSGQKTGKRGWWPW</sequence>
<feature type="compositionally biased region" description="Low complexity" evidence="5">
    <location>
        <begin position="27"/>
        <end position="39"/>
    </location>
</feature>
<keyword evidence="7" id="KW-1185">Reference proteome</keyword>
<dbReference type="Proteomes" id="UP000002499">
    <property type="component" value="Unassembled WGS sequence"/>
</dbReference>
<dbReference type="OMA" id="VSVYSVW"/>
<dbReference type="GO" id="GO:0016020">
    <property type="term" value="C:membrane"/>
    <property type="evidence" value="ECO:0007669"/>
    <property type="project" value="UniProtKB-SubCell"/>
</dbReference>
<dbReference type="Pfam" id="PF14880">
    <property type="entry name" value="COX14"/>
    <property type="match status" value="1"/>
</dbReference>
<evidence type="ECO:0000256" key="3">
    <source>
        <dbReference type="ARBA" id="ARBA00022989"/>
    </source>
</evidence>
<feature type="region of interest" description="Disordered" evidence="5">
    <location>
        <begin position="1"/>
        <end position="52"/>
    </location>
</feature>